<feature type="domain" description="MacB-like periplasmic core" evidence="9">
    <location>
        <begin position="16"/>
        <end position="236"/>
    </location>
</feature>
<gene>
    <name evidence="10" type="ORF">NQD44_08090</name>
</gene>
<feature type="transmembrane region" description="Helical" evidence="7">
    <location>
        <begin position="360"/>
        <end position="380"/>
    </location>
</feature>
<keyword evidence="2" id="KW-1003">Cell membrane</keyword>
<dbReference type="GO" id="GO:0022857">
    <property type="term" value="F:transmembrane transporter activity"/>
    <property type="evidence" value="ECO:0007669"/>
    <property type="project" value="TreeGrafter"/>
</dbReference>
<evidence type="ECO:0000259" key="9">
    <source>
        <dbReference type="Pfam" id="PF12704"/>
    </source>
</evidence>
<dbReference type="RefSeq" id="WP_024411150.1">
    <property type="nucleotide sequence ID" value="NZ_CP185344.1"/>
</dbReference>
<evidence type="ECO:0000256" key="1">
    <source>
        <dbReference type="ARBA" id="ARBA00004651"/>
    </source>
</evidence>
<dbReference type="EMBL" id="JANJPK010000022">
    <property type="protein sequence ID" value="MCR1233063.1"/>
    <property type="molecule type" value="Genomic_DNA"/>
</dbReference>
<keyword evidence="4 7" id="KW-1133">Transmembrane helix</keyword>
<comment type="subcellular location">
    <subcellularLocation>
        <location evidence="1">Cell membrane</location>
        <topology evidence="1">Multi-pass membrane protein</topology>
    </subcellularLocation>
</comment>
<proteinExistence type="inferred from homology"/>
<evidence type="ECO:0000256" key="6">
    <source>
        <dbReference type="ARBA" id="ARBA00038076"/>
    </source>
</evidence>
<evidence type="ECO:0000256" key="7">
    <source>
        <dbReference type="SAM" id="Phobius"/>
    </source>
</evidence>
<dbReference type="Pfam" id="PF12704">
    <property type="entry name" value="MacB_PCD"/>
    <property type="match status" value="1"/>
</dbReference>
<dbReference type="PANTHER" id="PTHR30572:SF4">
    <property type="entry name" value="ABC TRANSPORTER PERMEASE YTRF"/>
    <property type="match status" value="1"/>
</dbReference>
<evidence type="ECO:0000256" key="5">
    <source>
        <dbReference type="ARBA" id="ARBA00023136"/>
    </source>
</evidence>
<feature type="transmembrane region" description="Helical" evidence="7">
    <location>
        <begin position="268"/>
        <end position="293"/>
    </location>
</feature>
<evidence type="ECO:0000256" key="3">
    <source>
        <dbReference type="ARBA" id="ARBA00022692"/>
    </source>
</evidence>
<organism evidence="10 11">
    <name type="scientific">Streptococcus suis</name>
    <dbReference type="NCBI Taxonomy" id="1307"/>
    <lineage>
        <taxon>Bacteria</taxon>
        <taxon>Bacillati</taxon>
        <taxon>Bacillota</taxon>
        <taxon>Bacilli</taxon>
        <taxon>Lactobacillales</taxon>
        <taxon>Streptococcaceae</taxon>
        <taxon>Streptococcus</taxon>
    </lineage>
</organism>
<feature type="domain" description="ABC3 transporter permease C-terminal" evidence="8">
    <location>
        <begin position="272"/>
        <end position="390"/>
    </location>
</feature>
<evidence type="ECO:0000313" key="10">
    <source>
        <dbReference type="EMBL" id="MCR1233063.1"/>
    </source>
</evidence>
<keyword evidence="5 7" id="KW-0472">Membrane</keyword>
<accession>A0AAW5LYK6</accession>
<evidence type="ECO:0000256" key="2">
    <source>
        <dbReference type="ARBA" id="ARBA00022475"/>
    </source>
</evidence>
<evidence type="ECO:0000259" key="8">
    <source>
        <dbReference type="Pfam" id="PF02687"/>
    </source>
</evidence>
<dbReference type="InterPro" id="IPR003838">
    <property type="entry name" value="ABC3_permease_C"/>
</dbReference>
<dbReference type="Pfam" id="PF02687">
    <property type="entry name" value="FtsX"/>
    <property type="match status" value="1"/>
</dbReference>
<keyword evidence="3 7" id="KW-0812">Transmembrane</keyword>
<evidence type="ECO:0000313" key="11">
    <source>
        <dbReference type="Proteomes" id="UP001206089"/>
    </source>
</evidence>
<comment type="similarity">
    <text evidence="6">Belongs to the ABC-4 integral membrane protein family.</text>
</comment>
<dbReference type="AlphaFoldDB" id="A0AAW5LYK6"/>
<dbReference type="GO" id="GO:0005886">
    <property type="term" value="C:plasma membrane"/>
    <property type="evidence" value="ECO:0007669"/>
    <property type="project" value="UniProtKB-SubCell"/>
</dbReference>
<protein>
    <submittedName>
        <fullName evidence="10">ABC transporter permease</fullName>
    </submittedName>
</protein>
<dbReference type="PANTHER" id="PTHR30572">
    <property type="entry name" value="MEMBRANE COMPONENT OF TRANSPORTER-RELATED"/>
    <property type="match status" value="1"/>
</dbReference>
<name>A0AAW5LYK6_STRSU</name>
<dbReference type="InterPro" id="IPR025857">
    <property type="entry name" value="MacB_PCD"/>
</dbReference>
<reference evidence="10" key="1">
    <citation type="submission" date="2022-07" db="EMBL/GenBank/DDBJ databases">
        <authorList>
            <person name="Peng Z."/>
        </authorList>
    </citation>
    <scope>NUCLEOTIDE SEQUENCE</scope>
    <source>
        <strain evidence="10">2022WUSS069</strain>
    </source>
</reference>
<feature type="transmembrane region" description="Helical" evidence="7">
    <location>
        <begin position="21"/>
        <end position="40"/>
    </location>
</feature>
<comment type="caution">
    <text evidence="10">The sequence shown here is derived from an EMBL/GenBank/DDBJ whole genome shotgun (WGS) entry which is preliminary data.</text>
</comment>
<sequence length="395" mass="43662">MFRMILKDLRVTPLRTFLTGFSMFIGILAMIAAFLVGSIGRELLLSVNAQIAGYTPTYSLSLSELSIDERKGDTLFDSLAEESWALSLSPESTVRFAALSTLSELETNRTALYKQLRNYDTLYVSSKYRQIYNLPLYEGRWFSNEDNLDRFEIVVNKAAASIFTENHVILSEASSLSLTPMNLVGIVNDGKNWPVLYVNIEPIVRRTTLFENSHTGTIYWHTNRPISMEKMQSVIEDTLHDSIGGKVETIIRTDNTDSYASVIDMLQIGLFISSGLLLLVSILGQINIGLASLEYRTHELLIRRALGASKWNIAMQVLGSVILLSIFVCISALALSFILVNSVGMFLPKDSPLTPPLYPYKVAIAVIATSVVTALLGGLIPAVKAAKLEPALALR</sequence>
<feature type="transmembrane region" description="Helical" evidence="7">
    <location>
        <begin position="313"/>
        <end position="340"/>
    </location>
</feature>
<evidence type="ECO:0000256" key="4">
    <source>
        <dbReference type="ARBA" id="ARBA00022989"/>
    </source>
</evidence>
<dbReference type="Proteomes" id="UP001206089">
    <property type="component" value="Unassembled WGS sequence"/>
</dbReference>
<dbReference type="InterPro" id="IPR050250">
    <property type="entry name" value="Macrolide_Exporter_MacB"/>
</dbReference>